<organism evidence="2">
    <name type="scientific">Anopheles braziliensis</name>
    <dbReference type="NCBI Taxonomy" id="58242"/>
    <lineage>
        <taxon>Eukaryota</taxon>
        <taxon>Metazoa</taxon>
        <taxon>Ecdysozoa</taxon>
        <taxon>Arthropoda</taxon>
        <taxon>Hexapoda</taxon>
        <taxon>Insecta</taxon>
        <taxon>Pterygota</taxon>
        <taxon>Neoptera</taxon>
        <taxon>Endopterygota</taxon>
        <taxon>Diptera</taxon>
        <taxon>Nematocera</taxon>
        <taxon>Culicoidea</taxon>
        <taxon>Culicidae</taxon>
        <taxon>Anophelinae</taxon>
        <taxon>Anopheles</taxon>
    </lineage>
</organism>
<feature type="signal peptide" evidence="1">
    <location>
        <begin position="1"/>
        <end position="16"/>
    </location>
</feature>
<name>A0A2M3ZQN4_9DIPT</name>
<reference evidence="2" key="1">
    <citation type="submission" date="2018-01" db="EMBL/GenBank/DDBJ databases">
        <title>An insight into the sialome of Amazonian anophelines.</title>
        <authorList>
            <person name="Ribeiro J.M."/>
            <person name="Scarpassa V."/>
            <person name="Calvo E."/>
        </authorList>
    </citation>
    <scope>NUCLEOTIDE SEQUENCE</scope>
    <source>
        <tissue evidence="2">Salivary glands</tissue>
    </source>
</reference>
<proteinExistence type="predicted"/>
<dbReference type="EMBL" id="GGFM01010100">
    <property type="protein sequence ID" value="MBW30851.1"/>
    <property type="molecule type" value="Transcribed_RNA"/>
</dbReference>
<sequence length="170" mass="18592">MSFIMFFLSAFCTSSPSPPTAPPLADTVLEFSFPPSRAVSVDVSPPIPSPSVARFFIRVAERTSPLLLDARRSSFGEGLPTMLPLPLLGTTVSVFNDLLRSLAVASSWVTGRVRCAMNAVRTLDSSNDSTYTVRLISEQRIKYDSTFSILSSMFPSWPLLQTIVFESFVG</sequence>
<evidence type="ECO:0000256" key="1">
    <source>
        <dbReference type="SAM" id="SignalP"/>
    </source>
</evidence>
<keyword evidence="1" id="KW-0732">Signal</keyword>
<dbReference type="AlphaFoldDB" id="A0A2M3ZQN4"/>
<feature type="chain" id="PRO_5014798527" evidence="1">
    <location>
        <begin position="17"/>
        <end position="170"/>
    </location>
</feature>
<protein>
    <submittedName>
        <fullName evidence="2">Putative secreted peptide</fullName>
    </submittedName>
</protein>
<accession>A0A2M3ZQN4</accession>
<evidence type="ECO:0000313" key="2">
    <source>
        <dbReference type="EMBL" id="MBW30851.1"/>
    </source>
</evidence>